<dbReference type="EMBL" id="CM056816">
    <property type="protein sequence ID" value="KAJ8634134.1"/>
    <property type="molecule type" value="Genomic_DNA"/>
</dbReference>
<accession>A0ACC2LL32</accession>
<organism evidence="1 2">
    <name type="scientific">Persea americana</name>
    <name type="common">Avocado</name>
    <dbReference type="NCBI Taxonomy" id="3435"/>
    <lineage>
        <taxon>Eukaryota</taxon>
        <taxon>Viridiplantae</taxon>
        <taxon>Streptophyta</taxon>
        <taxon>Embryophyta</taxon>
        <taxon>Tracheophyta</taxon>
        <taxon>Spermatophyta</taxon>
        <taxon>Magnoliopsida</taxon>
        <taxon>Magnoliidae</taxon>
        <taxon>Laurales</taxon>
        <taxon>Lauraceae</taxon>
        <taxon>Persea</taxon>
    </lineage>
</organism>
<sequence>MNSIAANYITHISNSINSSEIPIFRYSQLPTLQASILKKCVHLNQFKMVHTQIIKNPSHQTNVLLAKLIESLVAAAHLDYAHKVLDEMSEPMAFAFNTMIRGYALSGNGEEGINTYIKMQEHCIEPDSFTFPFLLKASTALSQGKGVHSLIIKSGQLGADVFSQTSLVSFYSRSGGLKCARLVFDGMPEKNVVSWTAMVTGYMKERRYNDGLALFHQMQVAGIEPNELTLVNVLSACAHLGAYEMGKWVHRFINRHEVFVNPILGTALVDMYVKCGYIQKALQVFEKLPERIVCTWNSIIGGLAMHGYGELALKKFLQMQTEETRPNDVTFIGVLSACTYSGLVDKGREYFYSMRKQYHIEPNIKHYGCFVDLLGRAGFLQEVYETIKNMPIEPSEVVWGSLLNACSSHGNVELAEIAMGKLVELEPFNDGNYVLMSNIYASKGQWDNVARMRRFMKDRGILKTPGCSSIEVGNMVHEFMAGDSKHPQSKEIYSTLDDVAARLKAEGYVPKTSDVLHDADEDEKRQSLCHHSEKLAIAFGLVSTNPGTPIRVVKNLRACCDCHHATKLISKIYEREIIVRDRNRFHHFKDGACSCNDYW</sequence>
<name>A0ACC2LL32_PERAE</name>
<proteinExistence type="predicted"/>
<evidence type="ECO:0000313" key="1">
    <source>
        <dbReference type="EMBL" id="KAJ8634134.1"/>
    </source>
</evidence>
<evidence type="ECO:0000313" key="2">
    <source>
        <dbReference type="Proteomes" id="UP001234297"/>
    </source>
</evidence>
<dbReference type="Proteomes" id="UP001234297">
    <property type="component" value="Chromosome 8"/>
</dbReference>
<keyword evidence="2" id="KW-1185">Reference proteome</keyword>
<comment type="caution">
    <text evidence="1">The sequence shown here is derived from an EMBL/GenBank/DDBJ whole genome shotgun (WGS) entry which is preliminary data.</text>
</comment>
<gene>
    <name evidence="1" type="ORF">MRB53_027470</name>
</gene>
<reference evidence="1 2" key="1">
    <citation type="journal article" date="2022" name="Hortic Res">
        <title>A haplotype resolved chromosomal level avocado genome allows analysis of novel avocado genes.</title>
        <authorList>
            <person name="Nath O."/>
            <person name="Fletcher S.J."/>
            <person name="Hayward A."/>
            <person name="Shaw L.M."/>
            <person name="Masouleh A.K."/>
            <person name="Furtado A."/>
            <person name="Henry R.J."/>
            <person name="Mitter N."/>
        </authorList>
    </citation>
    <scope>NUCLEOTIDE SEQUENCE [LARGE SCALE GENOMIC DNA]</scope>
    <source>
        <strain evidence="2">cv. Hass</strain>
    </source>
</reference>
<protein>
    <submittedName>
        <fullName evidence="1">Uncharacterized protein</fullName>
    </submittedName>
</protein>